<dbReference type="PANTHER" id="PTHR24394:SF44">
    <property type="entry name" value="ZINC FINGER PROTEIN 271-LIKE"/>
    <property type="match status" value="1"/>
</dbReference>
<dbReference type="InterPro" id="IPR036236">
    <property type="entry name" value="Znf_C2H2_sf"/>
</dbReference>
<dbReference type="Proteomes" id="UP000027135">
    <property type="component" value="Unassembled WGS sequence"/>
</dbReference>
<dbReference type="EMBL" id="KK852791">
    <property type="protein sequence ID" value="KDR16484.1"/>
    <property type="molecule type" value="Genomic_DNA"/>
</dbReference>
<evidence type="ECO:0000256" key="7">
    <source>
        <dbReference type="ARBA" id="ARBA00023163"/>
    </source>
</evidence>
<feature type="domain" description="ZAD" evidence="12">
    <location>
        <begin position="7"/>
        <end position="80"/>
    </location>
</feature>
<feature type="binding site" evidence="10">
    <location>
        <position position="53"/>
    </location>
    <ligand>
        <name>Zn(2+)</name>
        <dbReference type="ChEBI" id="CHEBI:29105"/>
    </ligand>
</feature>
<dbReference type="PROSITE" id="PS51915">
    <property type="entry name" value="ZAD"/>
    <property type="match status" value="1"/>
</dbReference>
<dbReference type="SUPFAM" id="SSF57716">
    <property type="entry name" value="Glucocorticoid receptor-like (DNA-binding domain)"/>
    <property type="match status" value="1"/>
</dbReference>
<gene>
    <name evidence="13" type="ORF">L798_08793</name>
</gene>
<feature type="binding site" evidence="10">
    <location>
        <position position="9"/>
    </location>
    <ligand>
        <name>Zn(2+)</name>
        <dbReference type="ChEBI" id="CHEBI:29105"/>
    </ligand>
</feature>
<feature type="binding site" evidence="10">
    <location>
        <position position="12"/>
    </location>
    <ligand>
        <name>Zn(2+)</name>
        <dbReference type="ChEBI" id="CHEBI:29105"/>
    </ligand>
</feature>
<accession>A0A067R113</accession>
<dbReference type="eggNOG" id="KOG1721">
    <property type="taxonomic scope" value="Eukaryota"/>
</dbReference>
<dbReference type="PROSITE" id="PS50157">
    <property type="entry name" value="ZINC_FINGER_C2H2_2"/>
    <property type="match status" value="3"/>
</dbReference>
<dbReference type="Pfam" id="PF00096">
    <property type="entry name" value="zf-C2H2"/>
    <property type="match status" value="3"/>
</dbReference>
<dbReference type="GO" id="GO:0043565">
    <property type="term" value="F:sequence-specific DNA binding"/>
    <property type="evidence" value="ECO:0007669"/>
    <property type="project" value="UniProtKB-ARBA"/>
</dbReference>
<proteinExistence type="predicted"/>
<protein>
    <submittedName>
        <fullName evidence="13">Uncharacterized protein</fullName>
    </submittedName>
</protein>
<dbReference type="AlphaFoldDB" id="A0A067R113"/>
<evidence type="ECO:0000256" key="1">
    <source>
        <dbReference type="ARBA" id="ARBA00004123"/>
    </source>
</evidence>
<evidence type="ECO:0000256" key="2">
    <source>
        <dbReference type="ARBA" id="ARBA00022723"/>
    </source>
</evidence>
<evidence type="ECO:0000256" key="10">
    <source>
        <dbReference type="PROSITE-ProRule" id="PRU01263"/>
    </source>
</evidence>
<dbReference type="GO" id="GO:0045892">
    <property type="term" value="P:negative regulation of DNA-templated transcription"/>
    <property type="evidence" value="ECO:0007669"/>
    <property type="project" value="UniProtKB-ARBA"/>
</dbReference>
<organism evidence="13 14">
    <name type="scientific">Zootermopsis nevadensis</name>
    <name type="common">Dampwood termite</name>
    <dbReference type="NCBI Taxonomy" id="136037"/>
    <lineage>
        <taxon>Eukaryota</taxon>
        <taxon>Metazoa</taxon>
        <taxon>Ecdysozoa</taxon>
        <taxon>Arthropoda</taxon>
        <taxon>Hexapoda</taxon>
        <taxon>Insecta</taxon>
        <taxon>Pterygota</taxon>
        <taxon>Neoptera</taxon>
        <taxon>Polyneoptera</taxon>
        <taxon>Dictyoptera</taxon>
        <taxon>Blattodea</taxon>
        <taxon>Blattoidea</taxon>
        <taxon>Termitoidae</taxon>
        <taxon>Termopsidae</taxon>
        <taxon>Zootermopsis</taxon>
    </lineage>
</organism>
<evidence type="ECO:0000256" key="3">
    <source>
        <dbReference type="ARBA" id="ARBA00022737"/>
    </source>
</evidence>
<dbReference type="InterPro" id="IPR012934">
    <property type="entry name" value="Znf_AD"/>
</dbReference>
<dbReference type="Gene3D" id="3.40.1800.20">
    <property type="match status" value="1"/>
</dbReference>
<dbReference type="OMA" id="CEECENL"/>
<keyword evidence="4 9" id="KW-0863">Zinc-finger</keyword>
<dbReference type="InterPro" id="IPR013087">
    <property type="entry name" value="Znf_C2H2_type"/>
</dbReference>
<dbReference type="FunFam" id="3.30.160.60:FF:002239">
    <property type="entry name" value="Zinc finger protein 226"/>
    <property type="match status" value="1"/>
</dbReference>
<dbReference type="FunFam" id="3.30.160.60:FF:000634">
    <property type="entry name" value="Zinc finger X-chromosomal protein"/>
    <property type="match status" value="1"/>
</dbReference>
<evidence type="ECO:0000256" key="4">
    <source>
        <dbReference type="ARBA" id="ARBA00022771"/>
    </source>
</evidence>
<dbReference type="PANTHER" id="PTHR24394">
    <property type="entry name" value="ZINC FINGER PROTEIN"/>
    <property type="match status" value="1"/>
</dbReference>
<evidence type="ECO:0000256" key="9">
    <source>
        <dbReference type="PROSITE-ProRule" id="PRU00042"/>
    </source>
</evidence>
<reference evidence="13 14" key="1">
    <citation type="journal article" date="2014" name="Nat. Commun.">
        <title>Molecular traces of alternative social organization in a termite genome.</title>
        <authorList>
            <person name="Terrapon N."/>
            <person name="Li C."/>
            <person name="Robertson H.M."/>
            <person name="Ji L."/>
            <person name="Meng X."/>
            <person name="Booth W."/>
            <person name="Chen Z."/>
            <person name="Childers C.P."/>
            <person name="Glastad K.M."/>
            <person name="Gokhale K."/>
            <person name="Gowin J."/>
            <person name="Gronenberg W."/>
            <person name="Hermansen R.A."/>
            <person name="Hu H."/>
            <person name="Hunt B.G."/>
            <person name="Huylmans A.K."/>
            <person name="Khalil S.M."/>
            <person name="Mitchell R.D."/>
            <person name="Munoz-Torres M.C."/>
            <person name="Mustard J.A."/>
            <person name="Pan H."/>
            <person name="Reese J.T."/>
            <person name="Scharf M.E."/>
            <person name="Sun F."/>
            <person name="Vogel H."/>
            <person name="Xiao J."/>
            <person name="Yang W."/>
            <person name="Yang Z."/>
            <person name="Yang Z."/>
            <person name="Zhou J."/>
            <person name="Zhu J."/>
            <person name="Brent C.S."/>
            <person name="Elsik C.G."/>
            <person name="Goodisman M.A."/>
            <person name="Liberles D.A."/>
            <person name="Roe R.M."/>
            <person name="Vargo E.L."/>
            <person name="Vilcinskas A."/>
            <person name="Wang J."/>
            <person name="Bornberg-Bauer E."/>
            <person name="Korb J."/>
            <person name="Zhang G."/>
            <person name="Liebig J."/>
        </authorList>
    </citation>
    <scope>NUCLEOTIDE SEQUENCE [LARGE SCALE GENOMIC DNA]</scope>
    <source>
        <tissue evidence="13">Whole organism</tissue>
    </source>
</reference>
<keyword evidence="5 10" id="KW-0862">Zinc</keyword>
<evidence type="ECO:0000256" key="8">
    <source>
        <dbReference type="ARBA" id="ARBA00023242"/>
    </source>
</evidence>
<keyword evidence="7" id="KW-0804">Transcription</keyword>
<evidence type="ECO:0000313" key="14">
    <source>
        <dbReference type="Proteomes" id="UP000027135"/>
    </source>
</evidence>
<dbReference type="InParanoid" id="A0A067R113"/>
<dbReference type="GO" id="GO:0005634">
    <property type="term" value="C:nucleus"/>
    <property type="evidence" value="ECO:0007669"/>
    <property type="project" value="UniProtKB-SubCell"/>
</dbReference>
<keyword evidence="2 10" id="KW-0479">Metal-binding</keyword>
<evidence type="ECO:0000259" key="12">
    <source>
        <dbReference type="PROSITE" id="PS51915"/>
    </source>
</evidence>
<feature type="domain" description="C2H2-type" evidence="11">
    <location>
        <begin position="227"/>
        <end position="254"/>
    </location>
</feature>
<dbReference type="GO" id="GO:0008270">
    <property type="term" value="F:zinc ion binding"/>
    <property type="evidence" value="ECO:0007669"/>
    <property type="project" value="UniProtKB-UniRule"/>
</dbReference>
<feature type="domain" description="C2H2-type" evidence="11">
    <location>
        <begin position="255"/>
        <end position="282"/>
    </location>
</feature>
<dbReference type="GO" id="GO:0000981">
    <property type="term" value="F:DNA-binding transcription factor activity, RNA polymerase II-specific"/>
    <property type="evidence" value="ECO:0007669"/>
    <property type="project" value="TreeGrafter"/>
</dbReference>
<dbReference type="SMART" id="SM00355">
    <property type="entry name" value="ZnF_C2H2"/>
    <property type="match status" value="3"/>
</dbReference>
<evidence type="ECO:0000256" key="5">
    <source>
        <dbReference type="ARBA" id="ARBA00022833"/>
    </source>
</evidence>
<keyword evidence="6" id="KW-0805">Transcription regulation</keyword>
<dbReference type="PROSITE" id="PS00028">
    <property type="entry name" value="ZINC_FINGER_C2H2_1"/>
    <property type="match status" value="3"/>
</dbReference>
<keyword evidence="8" id="KW-0539">Nucleus</keyword>
<comment type="subcellular location">
    <subcellularLocation>
        <location evidence="1">Nucleus</location>
    </subcellularLocation>
</comment>
<dbReference type="SMART" id="SM00868">
    <property type="entry name" value="zf-AD"/>
    <property type="match status" value="1"/>
</dbReference>
<evidence type="ECO:0000259" key="11">
    <source>
        <dbReference type="PROSITE" id="PS50157"/>
    </source>
</evidence>
<evidence type="ECO:0000256" key="6">
    <source>
        <dbReference type="ARBA" id="ARBA00023015"/>
    </source>
</evidence>
<dbReference type="FunFam" id="3.30.160.60:FF:000130">
    <property type="entry name" value="Spalt-like transcription factor 4"/>
    <property type="match status" value="1"/>
</dbReference>
<dbReference type="Pfam" id="PF07776">
    <property type="entry name" value="zf-AD"/>
    <property type="match status" value="1"/>
</dbReference>
<sequence length="313" mass="35654">MALNLREICRLCLEEIKKPSTTLKEESSLLTRIRTFLPVLKIQPGDGLPAFVCEECENLVNICYNFKLQVEKSNLTLKKYYANQEEYLPLTKKDDATADTTAMNIAASSYHDGIECAVGVHLLAPLGVNNSSSDVKNTETHGVLVPKTKLEHSSDCETEYEETGNTSLSLDNQCHTPQYMKDYKSHINRSETHMKEKPYMCAYCGHSFRYMSSLTRHLLIHSGEKRYACDICNKAFTQEAHLKTHSILHTGEKPFHCNICLMEFSRKGNLKRHLQVHKGNKASVCYMKTHVADTILHCTRKNQNLLIDYNEDS</sequence>
<dbReference type="SUPFAM" id="SSF57667">
    <property type="entry name" value="beta-beta-alpha zinc fingers"/>
    <property type="match status" value="2"/>
</dbReference>
<name>A0A067R113_ZOONE</name>
<feature type="domain" description="C2H2-type" evidence="11">
    <location>
        <begin position="199"/>
        <end position="226"/>
    </location>
</feature>
<keyword evidence="3" id="KW-0677">Repeat</keyword>
<dbReference type="Gene3D" id="3.30.160.60">
    <property type="entry name" value="Classic Zinc Finger"/>
    <property type="match status" value="3"/>
</dbReference>
<evidence type="ECO:0000313" key="13">
    <source>
        <dbReference type="EMBL" id="KDR16484.1"/>
    </source>
</evidence>
<keyword evidence="14" id="KW-1185">Reference proteome</keyword>
<feature type="binding site" evidence="10">
    <location>
        <position position="56"/>
    </location>
    <ligand>
        <name>Zn(2+)</name>
        <dbReference type="ChEBI" id="CHEBI:29105"/>
    </ligand>
</feature>